<sequence>MYLAVVLAFITACAFSEVAAQMADSPLRWNQLCDETLVLCTQAYEKGVKNKETINWYYHCVFRIQCERWSEGFYNRQNILSKIQARKEFYDPNTEWWKNGGCKRRISLACIPLLLFIHRILRALLQ</sequence>
<feature type="chain" id="PRO_5035812374" evidence="1">
    <location>
        <begin position="21"/>
        <end position="126"/>
    </location>
</feature>
<organism evidence="2 3">
    <name type="scientific">Candidula unifasciata</name>
    <dbReference type="NCBI Taxonomy" id="100452"/>
    <lineage>
        <taxon>Eukaryota</taxon>
        <taxon>Metazoa</taxon>
        <taxon>Spiralia</taxon>
        <taxon>Lophotrochozoa</taxon>
        <taxon>Mollusca</taxon>
        <taxon>Gastropoda</taxon>
        <taxon>Heterobranchia</taxon>
        <taxon>Euthyneura</taxon>
        <taxon>Panpulmonata</taxon>
        <taxon>Eupulmonata</taxon>
        <taxon>Stylommatophora</taxon>
        <taxon>Helicina</taxon>
        <taxon>Helicoidea</taxon>
        <taxon>Geomitridae</taxon>
        <taxon>Candidula</taxon>
    </lineage>
</organism>
<feature type="signal peptide" evidence="1">
    <location>
        <begin position="1"/>
        <end position="20"/>
    </location>
</feature>
<name>A0A8S3Z3J4_9EUPU</name>
<evidence type="ECO:0000313" key="3">
    <source>
        <dbReference type="Proteomes" id="UP000678393"/>
    </source>
</evidence>
<reference evidence="2" key="1">
    <citation type="submission" date="2021-04" db="EMBL/GenBank/DDBJ databases">
        <authorList>
            <consortium name="Molecular Ecology Group"/>
        </authorList>
    </citation>
    <scope>NUCLEOTIDE SEQUENCE</scope>
</reference>
<comment type="caution">
    <text evidence="2">The sequence shown here is derived from an EMBL/GenBank/DDBJ whole genome shotgun (WGS) entry which is preliminary data.</text>
</comment>
<evidence type="ECO:0000313" key="2">
    <source>
        <dbReference type="EMBL" id="CAG5124014.1"/>
    </source>
</evidence>
<keyword evidence="3" id="KW-1185">Reference proteome</keyword>
<dbReference type="Proteomes" id="UP000678393">
    <property type="component" value="Unassembled WGS sequence"/>
</dbReference>
<dbReference type="AlphaFoldDB" id="A0A8S3Z3J4"/>
<proteinExistence type="predicted"/>
<evidence type="ECO:0000256" key="1">
    <source>
        <dbReference type="SAM" id="SignalP"/>
    </source>
</evidence>
<protein>
    <submittedName>
        <fullName evidence="2">Uncharacterized protein</fullName>
    </submittedName>
</protein>
<gene>
    <name evidence="2" type="ORF">CUNI_LOCUS9572</name>
</gene>
<dbReference type="EMBL" id="CAJHNH020001674">
    <property type="protein sequence ID" value="CAG5124014.1"/>
    <property type="molecule type" value="Genomic_DNA"/>
</dbReference>
<keyword evidence="1" id="KW-0732">Signal</keyword>
<accession>A0A8S3Z3J4</accession>